<comment type="caution">
    <text evidence="4">The sequence shown here is derived from an EMBL/GenBank/DDBJ whole genome shotgun (WGS) entry which is preliminary data.</text>
</comment>
<evidence type="ECO:0000256" key="1">
    <source>
        <dbReference type="SAM" id="MobiDB-lite"/>
    </source>
</evidence>
<keyword evidence="2" id="KW-0732">Signal</keyword>
<gene>
    <name evidence="4" type="ORF">GCM10017581_004140</name>
</gene>
<evidence type="ECO:0000313" key="5">
    <source>
        <dbReference type="Proteomes" id="UP001143480"/>
    </source>
</evidence>
<dbReference type="InterPro" id="IPR002477">
    <property type="entry name" value="Peptidoglycan-bd-like"/>
</dbReference>
<evidence type="ECO:0000259" key="3">
    <source>
        <dbReference type="Pfam" id="PF01471"/>
    </source>
</evidence>
<reference evidence="4" key="2">
    <citation type="submission" date="2023-01" db="EMBL/GenBank/DDBJ databases">
        <authorList>
            <person name="Sun Q."/>
            <person name="Evtushenko L."/>
        </authorList>
    </citation>
    <scope>NUCLEOTIDE SEQUENCE</scope>
    <source>
        <strain evidence="4">VKM Ac-1321</strain>
    </source>
</reference>
<reference evidence="4" key="1">
    <citation type="journal article" date="2014" name="Int. J. Syst. Evol. Microbiol.">
        <title>Complete genome sequence of Corynebacterium casei LMG S-19264T (=DSM 44701T), isolated from a smear-ripened cheese.</title>
        <authorList>
            <consortium name="US DOE Joint Genome Institute (JGI-PGF)"/>
            <person name="Walter F."/>
            <person name="Albersmeier A."/>
            <person name="Kalinowski J."/>
            <person name="Ruckert C."/>
        </authorList>
    </citation>
    <scope>NUCLEOTIDE SEQUENCE</scope>
    <source>
        <strain evidence="4">VKM Ac-1321</strain>
    </source>
</reference>
<proteinExistence type="predicted"/>
<feature type="signal peptide" evidence="2">
    <location>
        <begin position="1"/>
        <end position="31"/>
    </location>
</feature>
<feature type="region of interest" description="Disordered" evidence="1">
    <location>
        <begin position="121"/>
        <end position="141"/>
    </location>
</feature>
<dbReference type="InterPro" id="IPR036365">
    <property type="entry name" value="PGBD-like_sf"/>
</dbReference>
<dbReference type="Pfam" id="PF01471">
    <property type="entry name" value="PG_binding_1"/>
    <property type="match status" value="1"/>
</dbReference>
<keyword evidence="5" id="KW-1185">Reference proteome</keyword>
<name>A0A9W6KFT0_9ACTN</name>
<dbReference type="Proteomes" id="UP001143480">
    <property type="component" value="Unassembled WGS sequence"/>
</dbReference>
<sequence length="141" mass="14601">MINLKRIVVSAVTVLAGTAIGLVATGSPAHAATPKCNAAGTQMTLRGVLLDLPVYRTGSSSTVLCGVYFGDRGEDVIDLQWTLNYCYSERLTQDGIFGTGTKAALVRAQGREHIPADGSYGPQTALALSHPQPGPGGCGKL</sequence>
<accession>A0A9W6KFT0</accession>
<organism evidence="4 5">
    <name type="scientific">Dactylosporangium matsuzakiense</name>
    <dbReference type="NCBI Taxonomy" id="53360"/>
    <lineage>
        <taxon>Bacteria</taxon>
        <taxon>Bacillati</taxon>
        <taxon>Actinomycetota</taxon>
        <taxon>Actinomycetes</taxon>
        <taxon>Micromonosporales</taxon>
        <taxon>Micromonosporaceae</taxon>
        <taxon>Dactylosporangium</taxon>
    </lineage>
</organism>
<dbReference type="AlphaFoldDB" id="A0A9W6KFT0"/>
<evidence type="ECO:0000313" key="4">
    <source>
        <dbReference type="EMBL" id="GLK98673.1"/>
    </source>
</evidence>
<dbReference type="SUPFAM" id="SSF47090">
    <property type="entry name" value="PGBD-like"/>
    <property type="match status" value="1"/>
</dbReference>
<dbReference type="InterPro" id="IPR036366">
    <property type="entry name" value="PGBDSf"/>
</dbReference>
<evidence type="ECO:0000256" key="2">
    <source>
        <dbReference type="SAM" id="SignalP"/>
    </source>
</evidence>
<dbReference type="EMBL" id="BSFP01000002">
    <property type="protein sequence ID" value="GLK98673.1"/>
    <property type="molecule type" value="Genomic_DNA"/>
</dbReference>
<feature type="domain" description="Peptidoglycan binding-like" evidence="3">
    <location>
        <begin position="72"/>
        <end position="128"/>
    </location>
</feature>
<feature type="chain" id="PRO_5040753941" description="Peptidoglycan binding-like domain-containing protein" evidence="2">
    <location>
        <begin position="32"/>
        <end position="141"/>
    </location>
</feature>
<dbReference type="Gene3D" id="1.10.101.10">
    <property type="entry name" value="PGBD-like superfamily/PGBD"/>
    <property type="match status" value="1"/>
</dbReference>
<protein>
    <recommendedName>
        <fullName evidence="3">Peptidoglycan binding-like domain-containing protein</fullName>
    </recommendedName>
</protein>